<dbReference type="RefSeq" id="WP_035974019.1">
    <property type="nucleotide sequence ID" value="NZ_CABVPR010000078.1"/>
</dbReference>
<accession>A0A892IH65</accession>
<dbReference type="GO" id="GO:0008198">
    <property type="term" value="F:ferrous iron binding"/>
    <property type="evidence" value="ECO:0007669"/>
    <property type="project" value="InterPro"/>
</dbReference>
<reference evidence="3 4" key="1">
    <citation type="submission" date="2021-02" db="EMBL/GenBank/DDBJ databases">
        <title>FDA dAtabase for Regulatory Grade micrObial Sequences (FDA-ARGOS): Supporting development and validation of Infectious Disease Dx tests.</title>
        <authorList>
            <person name="Minogue T."/>
            <person name="Wolcott M."/>
            <person name="Wasieloski L."/>
            <person name="Aguilar W."/>
            <person name="Moore D."/>
            <person name="Jaissle J."/>
            <person name="Tallon L."/>
            <person name="Sadzewicz L."/>
            <person name="Zhao X."/>
            <person name="Boylan J."/>
            <person name="Ott S."/>
            <person name="Bowen H."/>
            <person name="Vavikolanu K."/>
            <person name="Mehta A."/>
            <person name="Aluvathingal J."/>
            <person name="Nadendla S."/>
            <person name="Yan Y."/>
            <person name="Sichtig H."/>
        </authorList>
    </citation>
    <scope>NUCLEOTIDE SEQUENCE [LARGE SCALE GENOMIC DNA]</scope>
    <source>
        <strain evidence="3 4">FDAARGOS_1272</strain>
    </source>
</reference>
<evidence type="ECO:0000313" key="3">
    <source>
        <dbReference type="EMBL" id="QRO80170.1"/>
    </source>
</evidence>
<name>A0A892IH65_9BURK</name>
<dbReference type="NCBIfam" id="TIGR02298">
    <property type="entry name" value="HpaD_Fe"/>
    <property type="match status" value="1"/>
</dbReference>
<keyword evidence="4" id="KW-1185">Reference proteome</keyword>
<organism evidence="3 4">
    <name type="scientific">Burkholderia dolosa</name>
    <dbReference type="NCBI Taxonomy" id="152500"/>
    <lineage>
        <taxon>Bacteria</taxon>
        <taxon>Pseudomonadati</taxon>
        <taxon>Pseudomonadota</taxon>
        <taxon>Betaproteobacteria</taxon>
        <taxon>Burkholderiales</taxon>
        <taxon>Burkholderiaceae</taxon>
        <taxon>Burkholderia</taxon>
        <taxon>Burkholderia cepacia complex</taxon>
    </lineage>
</organism>
<feature type="domain" description="Extradiol ring-cleavage dioxygenase class III enzyme subunit B" evidence="2">
    <location>
        <begin position="7"/>
        <end position="279"/>
    </location>
</feature>
<dbReference type="PANTHER" id="PTHR30096:SF9">
    <property type="entry name" value="4-HYDROXYPHENYLACETATE CATABOLISM PROTEIN"/>
    <property type="match status" value="1"/>
</dbReference>
<dbReference type="Pfam" id="PF02900">
    <property type="entry name" value="LigB"/>
    <property type="match status" value="1"/>
</dbReference>
<keyword evidence="3" id="KW-0223">Dioxygenase</keyword>
<sequence>MGKLSLAAKITHVPSMYLSELPGRHHGCREAAIRGHREIGERCRALGVDTIVVSDVHWLVNAGYHVNCNARFSGTYTSNELPHFIRDMTYAYPGNPALGRLIAQTATARGIATRAHEIDSLELEYGTLVPMRYMNGDQHFSVVSIAGWCMWHTLDESRRFGEALREAIEQSDSNVAFLASGSLSHRFNDNGSPEEAIHEISREFFRQVDLRVVELWKRGDFSTFCAMLPEYNALCHGEGGMHDTAMLLGLLGWDRYDRPVEIVTDYFASSGTGQINAIFPLN</sequence>
<dbReference type="SUPFAM" id="SSF53213">
    <property type="entry name" value="LigB-like"/>
    <property type="match status" value="1"/>
</dbReference>
<dbReference type="EMBL" id="CP069483">
    <property type="protein sequence ID" value="QRO80170.1"/>
    <property type="molecule type" value="Genomic_DNA"/>
</dbReference>
<proteinExistence type="predicted"/>
<dbReference type="EC" id="1.13.11.15" evidence="3"/>
<dbReference type="Proteomes" id="UP000625568">
    <property type="component" value="Chromosome 2"/>
</dbReference>
<dbReference type="GO" id="GO:0008687">
    <property type="term" value="F:3,4-dihydroxyphenylacetate 2,3-dioxygenase activity"/>
    <property type="evidence" value="ECO:0007669"/>
    <property type="project" value="UniProtKB-EC"/>
</dbReference>
<dbReference type="CDD" id="cd07370">
    <property type="entry name" value="HPCD"/>
    <property type="match status" value="1"/>
</dbReference>
<dbReference type="InterPro" id="IPR004183">
    <property type="entry name" value="Xdiol_dOase_suB"/>
</dbReference>
<dbReference type="GeneID" id="93130100"/>
<gene>
    <name evidence="3" type="primary">hpaD</name>
    <name evidence="3" type="ORF">I6K02_17640</name>
</gene>
<evidence type="ECO:0000256" key="1">
    <source>
        <dbReference type="ARBA" id="ARBA00023002"/>
    </source>
</evidence>
<dbReference type="InterPro" id="IPR011984">
    <property type="entry name" value="HPCD"/>
</dbReference>
<evidence type="ECO:0000259" key="2">
    <source>
        <dbReference type="Pfam" id="PF02900"/>
    </source>
</evidence>
<dbReference type="PANTHER" id="PTHR30096">
    <property type="entry name" value="4,5-DOPA DIOXYGENASE EXTRADIOL-LIKE PROTEIN"/>
    <property type="match status" value="1"/>
</dbReference>
<keyword evidence="1 3" id="KW-0560">Oxidoreductase</keyword>
<dbReference type="Gene3D" id="3.40.830.10">
    <property type="entry name" value="LigB-like"/>
    <property type="match status" value="1"/>
</dbReference>
<protein>
    <submittedName>
        <fullName evidence="3">3,4-dihydroxyphenylacetate 2,3-dioxygenase</fullName>
        <ecNumber evidence="3">1.13.11.15</ecNumber>
    </submittedName>
</protein>
<evidence type="ECO:0000313" key="4">
    <source>
        <dbReference type="Proteomes" id="UP000625568"/>
    </source>
</evidence>
<dbReference type="AlphaFoldDB" id="A0A892IH65"/>